<accession>A0AAW3HXB5</accession>
<dbReference type="Gene3D" id="3.40.50.850">
    <property type="entry name" value="Isochorismatase-like"/>
    <property type="match status" value="1"/>
</dbReference>
<dbReference type="InterPro" id="IPR050272">
    <property type="entry name" value="Isochorismatase-like_hydrls"/>
</dbReference>
<dbReference type="InterPro" id="IPR036380">
    <property type="entry name" value="Isochorismatase-like_sf"/>
</dbReference>
<dbReference type="RefSeq" id="WP_050449323.1">
    <property type="nucleotide sequence ID" value="NZ_LGVG01000041.1"/>
</dbReference>
<dbReference type="SUPFAM" id="SSF52499">
    <property type="entry name" value="Isochorismatase-like hydrolases"/>
    <property type="match status" value="1"/>
</dbReference>
<comment type="caution">
    <text evidence="3">The sequence shown here is derived from an EMBL/GenBank/DDBJ whole genome shotgun (WGS) entry which is preliminary data.</text>
</comment>
<reference evidence="3 4" key="1">
    <citation type="submission" date="2015-07" db="EMBL/GenBank/DDBJ databases">
        <title>Draft genome of Achromobacter spanius.</title>
        <authorList>
            <person name="Wang X."/>
        </authorList>
    </citation>
    <scope>NUCLEOTIDE SEQUENCE [LARGE SCALE GENOMIC DNA]</scope>
    <source>
        <strain evidence="3 4">CGMCC9173</strain>
    </source>
</reference>
<gene>
    <name evidence="3" type="ORF">AFM18_23685</name>
</gene>
<evidence type="ECO:0000313" key="3">
    <source>
        <dbReference type="EMBL" id="KNE24919.1"/>
    </source>
</evidence>
<feature type="domain" description="Isochorismatase-like" evidence="2">
    <location>
        <begin position="10"/>
        <end position="143"/>
    </location>
</feature>
<dbReference type="Proteomes" id="UP000037511">
    <property type="component" value="Unassembled WGS sequence"/>
</dbReference>
<proteinExistence type="predicted"/>
<sequence>MTTLSDRPNTALVVIDLQNGVVAKAYRRQEVLGAVSVLIARARVARVPVIWIQHAGNDLEENSEAWKIVPELSPAPGEDIVEKRYRDAFEDTRLEQVLSRRRVGKLVVTGAQTDMCVRSTLHGALARGYDATLVGDAHTTVDMTHNGAPPPAAVISHTNMYWANQTAPGRLGGVVESQGVDFAHQ</sequence>
<name>A0AAW3HXB5_9BURK</name>
<protein>
    <submittedName>
        <fullName evidence="3">Isochorismatase</fullName>
    </submittedName>
</protein>
<keyword evidence="1" id="KW-0378">Hydrolase</keyword>
<dbReference type="AlphaFoldDB" id="A0AAW3HXB5"/>
<evidence type="ECO:0000313" key="4">
    <source>
        <dbReference type="Proteomes" id="UP000037511"/>
    </source>
</evidence>
<dbReference type="PANTHER" id="PTHR43540">
    <property type="entry name" value="PEROXYUREIDOACRYLATE/UREIDOACRYLATE AMIDOHYDROLASE-RELATED"/>
    <property type="match status" value="1"/>
</dbReference>
<dbReference type="PANTHER" id="PTHR43540:SF6">
    <property type="entry name" value="ISOCHORISMATASE-LIKE DOMAIN-CONTAINING PROTEIN"/>
    <property type="match status" value="1"/>
</dbReference>
<dbReference type="GO" id="GO:0016787">
    <property type="term" value="F:hydrolase activity"/>
    <property type="evidence" value="ECO:0007669"/>
    <property type="project" value="UniProtKB-KW"/>
</dbReference>
<dbReference type="Pfam" id="PF00857">
    <property type="entry name" value="Isochorismatase"/>
    <property type="match status" value="1"/>
</dbReference>
<evidence type="ECO:0000256" key="1">
    <source>
        <dbReference type="ARBA" id="ARBA00022801"/>
    </source>
</evidence>
<dbReference type="EMBL" id="LGVG01000041">
    <property type="protein sequence ID" value="KNE24919.1"/>
    <property type="molecule type" value="Genomic_DNA"/>
</dbReference>
<evidence type="ECO:0000259" key="2">
    <source>
        <dbReference type="Pfam" id="PF00857"/>
    </source>
</evidence>
<organism evidence="3 4">
    <name type="scientific">Achromobacter spanius</name>
    <dbReference type="NCBI Taxonomy" id="217203"/>
    <lineage>
        <taxon>Bacteria</taxon>
        <taxon>Pseudomonadati</taxon>
        <taxon>Pseudomonadota</taxon>
        <taxon>Betaproteobacteria</taxon>
        <taxon>Burkholderiales</taxon>
        <taxon>Alcaligenaceae</taxon>
        <taxon>Achromobacter</taxon>
    </lineage>
</organism>
<dbReference type="InterPro" id="IPR000868">
    <property type="entry name" value="Isochorismatase-like_dom"/>
</dbReference>